<dbReference type="AlphaFoldDB" id="A0A4R1RQW2"/>
<dbReference type="PROSITE" id="PS50005">
    <property type="entry name" value="TPR"/>
    <property type="match status" value="1"/>
</dbReference>
<dbReference type="Pfam" id="PF13181">
    <property type="entry name" value="TPR_8"/>
    <property type="match status" value="1"/>
</dbReference>
<dbReference type="EMBL" id="SLUP01000001">
    <property type="protein sequence ID" value="TCL68704.1"/>
    <property type="molecule type" value="Genomic_DNA"/>
</dbReference>
<accession>A0A4R1RQW2</accession>
<dbReference type="InterPro" id="IPR051685">
    <property type="entry name" value="Ycf3/AcsC/BcsC/TPR_MFPF"/>
</dbReference>
<proteinExistence type="predicted"/>
<keyword evidence="2 3" id="KW-0802">TPR repeat</keyword>
<feature type="repeat" description="TPR" evidence="3">
    <location>
        <begin position="50"/>
        <end position="83"/>
    </location>
</feature>
<dbReference type="Pfam" id="PF13432">
    <property type="entry name" value="TPR_16"/>
    <property type="match status" value="1"/>
</dbReference>
<organism evidence="4 5">
    <name type="scientific">Mariniflexile fucanivorans</name>
    <dbReference type="NCBI Taxonomy" id="264023"/>
    <lineage>
        <taxon>Bacteria</taxon>
        <taxon>Pseudomonadati</taxon>
        <taxon>Bacteroidota</taxon>
        <taxon>Flavobacteriia</taxon>
        <taxon>Flavobacteriales</taxon>
        <taxon>Flavobacteriaceae</taxon>
        <taxon>Mariniflexile</taxon>
    </lineage>
</organism>
<evidence type="ECO:0000313" key="4">
    <source>
        <dbReference type="EMBL" id="TCL68704.1"/>
    </source>
</evidence>
<evidence type="ECO:0000256" key="1">
    <source>
        <dbReference type="ARBA" id="ARBA00022737"/>
    </source>
</evidence>
<dbReference type="SUPFAM" id="SSF48452">
    <property type="entry name" value="TPR-like"/>
    <property type="match status" value="1"/>
</dbReference>
<dbReference type="Proteomes" id="UP000295455">
    <property type="component" value="Unassembled WGS sequence"/>
</dbReference>
<dbReference type="SMART" id="SM00028">
    <property type="entry name" value="TPR"/>
    <property type="match status" value="3"/>
</dbReference>
<name>A0A4R1RQW2_9FLAO</name>
<dbReference type="OrthoDB" id="1416278at2"/>
<gene>
    <name evidence="4" type="ORF">EV196_101123</name>
</gene>
<keyword evidence="5" id="KW-1185">Reference proteome</keyword>
<dbReference type="PANTHER" id="PTHR44943">
    <property type="entry name" value="CELLULOSE SYNTHASE OPERON PROTEIN C"/>
    <property type="match status" value="1"/>
</dbReference>
<dbReference type="InterPro" id="IPR019734">
    <property type="entry name" value="TPR_rpt"/>
</dbReference>
<comment type="caution">
    <text evidence="4">The sequence shown here is derived from an EMBL/GenBank/DDBJ whole genome shotgun (WGS) entry which is preliminary data.</text>
</comment>
<dbReference type="PANTHER" id="PTHR44943:SF4">
    <property type="entry name" value="TPR REPEAT-CONTAINING PROTEIN MJ0798"/>
    <property type="match status" value="1"/>
</dbReference>
<evidence type="ECO:0000313" key="5">
    <source>
        <dbReference type="Proteomes" id="UP000295455"/>
    </source>
</evidence>
<dbReference type="Gene3D" id="1.25.40.10">
    <property type="entry name" value="Tetratricopeptide repeat domain"/>
    <property type="match status" value="2"/>
</dbReference>
<keyword evidence="1" id="KW-0677">Repeat</keyword>
<reference evidence="4 5" key="1">
    <citation type="submission" date="2019-03" db="EMBL/GenBank/DDBJ databases">
        <title>Genomic Encyclopedia of Type Strains, Phase IV (KMG-IV): sequencing the most valuable type-strain genomes for metagenomic binning, comparative biology and taxonomic classification.</title>
        <authorList>
            <person name="Goeker M."/>
        </authorList>
    </citation>
    <scope>NUCLEOTIDE SEQUENCE [LARGE SCALE GENOMIC DNA]</scope>
    <source>
        <strain evidence="4 5">DSM 18792</strain>
    </source>
</reference>
<dbReference type="InterPro" id="IPR011990">
    <property type="entry name" value="TPR-like_helical_dom_sf"/>
</dbReference>
<evidence type="ECO:0000256" key="2">
    <source>
        <dbReference type="ARBA" id="ARBA00022803"/>
    </source>
</evidence>
<evidence type="ECO:0000256" key="3">
    <source>
        <dbReference type="PROSITE-ProRule" id="PRU00339"/>
    </source>
</evidence>
<protein>
    <submittedName>
        <fullName evidence="4">Tetratricopeptide repeat protein</fullName>
    </submittedName>
</protein>
<sequence length="317" mass="36635">MRKFIYILLFPLVSFGQTQLDNCEDLIKRKQFDKAELQLTIYLEKHPENLKAMELLGDAYGHQKKWDEAIDIYKSLVDTNQKNAEYHYKYGGAMGMKALSVSKLTALGMIGDIEDSFLTAAKLDPKHVNVRWALVEYYMKLPAVLGGSKNKALKYAYQLEQLSKVDGYLAKGYIFETDEEPELAEKYYKLAINVGGTMWCYDKLTTFYQKQKQPEKALANLEVAKEKHKRNALDYEMGKIAAEYNIELQKGVQCLQTYLKNYSDEDGVPKAWAHYRLSQIYALKKNKKAALKYIDLALAESPKTKHFKDEKQRIMKL</sequence>
<dbReference type="RefSeq" id="WP_132213829.1">
    <property type="nucleotide sequence ID" value="NZ_OX156936.1"/>
</dbReference>